<evidence type="ECO:0000313" key="2">
    <source>
        <dbReference type="EMBL" id="MBE1491932.1"/>
    </source>
</evidence>
<comment type="caution">
    <text evidence="2">The sequence shown here is derived from an EMBL/GenBank/DDBJ whole genome shotgun (WGS) entry which is preliminary data.</text>
</comment>
<reference evidence="2" key="1">
    <citation type="submission" date="2020-10" db="EMBL/GenBank/DDBJ databases">
        <title>Sequencing the genomes of 1000 actinobacteria strains.</title>
        <authorList>
            <person name="Klenk H.-P."/>
        </authorList>
    </citation>
    <scope>NUCLEOTIDE SEQUENCE</scope>
    <source>
        <strain evidence="2">DSM 46832</strain>
    </source>
</reference>
<sequence length="307" mass="33501">MHPSSAATPYGPPVPYGLLDTASARWRRRLAGPDSDERAHWRTRTWYYQAVAELFAEPTPGRFTWRDVVAAVRPRGSRSTFYDVAGRKAKHTLVEEMLGTGTSTATQLALCYLRTAAVDQLVDETKVWSYWPYRQGWLDQLQPDSDPAAAESLVCVLTEWAIRNPGLAQAVGYAPPVCAVEDLVLIRRGRISPNRAFGTLTGALRAAAGPLGEVPGGVLASVRDDLGTAPTRTAVPDTLLVGLAEQIYGLREELRTLRPEQAGTMRELATALVRDAAELLAEEPAEESGTDLRRLDADRPGAGRRAR</sequence>
<protein>
    <submittedName>
        <fullName evidence="2">Uncharacterized protein</fullName>
    </submittedName>
</protein>
<dbReference type="RefSeq" id="WP_192770915.1">
    <property type="nucleotide sequence ID" value="NZ_JADBEB010000001.1"/>
</dbReference>
<evidence type="ECO:0000313" key="3">
    <source>
        <dbReference type="Proteomes" id="UP000649753"/>
    </source>
</evidence>
<accession>A0A927MC95</accession>
<proteinExistence type="predicted"/>
<dbReference type="EMBL" id="JADBEB010000001">
    <property type="protein sequence ID" value="MBE1491932.1"/>
    <property type="molecule type" value="Genomic_DNA"/>
</dbReference>
<feature type="region of interest" description="Disordered" evidence="1">
    <location>
        <begin position="282"/>
        <end position="307"/>
    </location>
</feature>
<keyword evidence="3" id="KW-1185">Reference proteome</keyword>
<gene>
    <name evidence="2" type="ORF">H4W31_007570</name>
</gene>
<dbReference type="Proteomes" id="UP000649753">
    <property type="component" value="Unassembled WGS sequence"/>
</dbReference>
<organism evidence="2 3">
    <name type="scientific">Plantactinospora soyae</name>
    <dbReference type="NCBI Taxonomy" id="1544732"/>
    <lineage>
        <taxon>Bacteria</taxon>
        <taxon>Bacillati</taxon>
        <taxon>Actinomycetota</taxon>
        <taxon>Actinomycetes</taxon>
        <taxon>Micromonosporales</taxon>
        <taxon>Micromonosporaceae</taxon>
        <taxon>Plantactinospora</taxon>
    </lineage>
</organism>
<name>A0A927MC95_9ACTN</name>
<feature type="compositionally biased region" description="Basic and acidic residues" evidence="1">
    <location>
        <begin position="290"/>
        <end position="301"/>
    </location>
</feature>
<evidence type="ECO:0000256" key="1">
    <source>
        <dbReference type="SAM" id="MobiDB-lite"/>
    </source>
</evidence>
<dbReference type="AlphaFoldDB" id="A0A927MC95"/>